<organism evidence="1 2">
    <name type="scientific">Streptomyces regalis</name>
    <dbReference type="NCBI Taxonomy" id="68262"/>
    <lineage>
        <taxon>Bacteria</taxon>
        <taxon>Bacillati</taxon>
        <taxon>Actinomycetota</taxon>
        <taxon>Actinomycetes</taxon>
        <taxon>Kitasatosporales</taxon>
        <taxon>Streptomycetaceae</taxon>
        <taxon>Streptomyces</taxon>
    </lineage>
</organism>
<accession>A0A101J6J5</accession>
<evidence type="ECO:0000313" key="1">
    <source>
        <dbReference type="EMBL" id="KUL21148.1"/>
    </source>
</evidence>
<gene>
    <name evidence="1" type="ORF">ADL12_45815</name>
</gene>
<dbReference type="EMBL" id="LLZG01000411">
    <property type="protein sequence ID" value="KUL21148.1"/>
    <property type="molecule type" value="Genomic_DNA"/>
</dbReference>
<proteinExistence type="predicted"/>
<evidence type="ECO:0000313" key="2">
    <source>
        <dbReference type="Proteomes" id="UP000053923"/>
    </source>
</evidence>
<reference evidence="2" key="1">
    <citation type="submission" date="2015-10" db="EMBL/GenBank/DDBJ databases">
        <authorList>
            <person name="Ju K.-S."/>
            <person name="Doroghazi J.R."/>
            <person name="Metcalf W.W."/>
        </authorList>
    </citation>
    <scope>NUCLEOTIDE SEQUENCE [LARGE SCALE GENOMIC DNA]</scope>
    <source>
        <strain evidence="2">NRRL 3151</strain>
    </source>
</reference>
<dbReference type="AlphaFoldDB" id="A0A101J6J5"/>
<name>A0A101J6J5_9ACTN</name>
<sequence length="59" mass="6636">MMATRTSVSMAASPAQCERAVREGHFSSVPSVDFALAWLYFQRHVFDFPTVVWDIEQAG</sequence>
<protein>
    <submittedName>
        <fullName evidence="1">Uncharacterized protein</fullName>
    </submittedName>
</protein>
<comment type="caution">
    <text evidence="1">The sequence shown here is derived from an EMBL/GenBank/DDBJ whole genome shotgun (WGS) entry which is preliminary data.</text>
</comment>
<keyword evidence="2" id="KW-1185">Reference proteome</keyword>
<dbReference type="Proteomes" id="UP000053923">
    <property type="component" value="Unassembled WGS sequence"/>
</dbReference>